<reference evidence="2" key="1">
    <citation type="submission" date="2016-10" db="EMBL/GenBank/DDBJ databases">
        <authorList>
            <person name="Varghese N."/>
            <person name="Submissions S."/>
        </authorList>
    </citation>
    <scope>NUCLEOTIDE SEQUENCE [LARGE SCALE GENOMIC DNA]</scope>
    <source>
        <strain evidence="2">IBRC-M 10403</strain>
    </source>
</reference>
<name>A0A1G6XVK0_9PSEU</name>
<accession>A0A1G6XVK0</accession>
<proteinExistence type="predicted"/>
<dbReference type="EMBL" id="FMZZ01000019">
    <property type="protein sequence ID" value="SDD82254.1"/>
    <property type="molecule type" value="Genomic_DNA"/>
</dbReference>
<organism evidence="1 2">
    <name type="scientific">Actinokineospora iranica</name>
    <dbReference type="NCBI Taxonomy" id="1271860"/>
    <lineage>
        <taxon>Bacteria</taxon>
        <taxon>Bacillati</taxon>
        <taxon>Actinomycetota</taxon>
        <taxon>Actinomycetes</taxon>
        <taxon>Pseudonocardiales</taxon>
        <taxon>Pseudonocardiaceae</taxon>
        <taxon>Actinokineospora</taxon>
    </lineage>
</organism>
<keyword evidence="2" id="KW-1185">Reference proteome</keyword>
<evidence type="ECO:0008006" key="3">
    <source>
        <dbReference type="Google" id="ProtNLM"/>
    </source>
</evidence>
<dbReference type="OrthoDB" id="3698628at2"/>
<evidence type="ECO:0000313" key="1">
    <source>
        <dbReference type="EMBL" id="SDD82254.1"/>
    </source>
</evidence>
<protein>
    <recommendedName>
        <fullName evidence="3">X-X-X-Leu-X-X-Gly heptad repeat-containing protein</fullName>
    </recommendedName>
</protein>
<dbReference type="AlphaFoldDB" id="A0A1G6XVK0"/>
<sequence>MTAAATSLVLVAAACTSAPEPAPAAKTAWADRLCAAVADANAALATAPPPIDTGDPAAVKNTLSAYLGTLTEGLGRAVEAVRGLGQSPIDGGDRVSRTAGDAYEGLRRPLTEAKTVLDGAQDADTVARVVSEIAPRLEAVAAADPLAVDGDSDFTHWAEQAPRCAEVPALRR</sequence>
<evidence type="ECO:0000313" key="2">
    <source>
        <dbReference type="Proteomes" id="UP000199501"/>
    </source>
</evidence>
<dbReference type="STRING" id="1271860.SAMN05216174_11925"/>
<dbReference type="RefSeq" id="WP_091456596.1">
    <property type="nucleotide sequence ID" value="NZ_FMZZ01000019.1"/>
</dbReference>
<gene>
    <name evidence="1" type="ORF">SAMN05216174_11925</name>
</gene>
<dbReference type="Proteomes" id="UP000199501">
    <property type="component" value="Unassembled WGS sequence"/>
</dbReference>